<accession>A0A1I2THF3</accession>
<protein>
    <submittedName>
        <fullName evidence="4">Sugar transferase involved in LPS biosynthesis (Colanic, teichoic acid)</fullName>
    </submittedName>
</protein>
<dbReference type="Proteomes" id="UP000199642">
    <property type="component" value="Unassembled WGS sequence"/>
</dbReference>
<dbReference type="AlphaFoldDB" id="A0A1I2THF3"/>
<organism evidence="4 5">
    <name type="scientific">Algoriphagus hitonicola</name>
    <dbReference type="NCBI Taxonomy" id="435880"/>
    <lineage>
        <taxon>Bacteria</taxon>
        <taxon>Pseudomonadati</taxon>
        <taxon>Bacteroidota</taxon>
        <taxon>Cytophagia</taxon>
        <taxon>Cytophagales</taxon>
        <taxon>Cyclobacteriaceae</taxon>
        <taxon>Algoriphagus</taxon>
    </lineage>
</organism>
<gene>
    <name evidence="4" type="ORF">SAMN04487988_10632</name>
</gene>
<keyword evidence="5" id="KW-1185">Reference proteome</keyword>
<reference evidence="5" key="1">
    <citation type="submission" date="2016-10" db="EMBL/GenBank/DDBJ databases">
        <authorList>
            <person name="Varghese N."/>
            <person name="Submissions S."/>
        </authorList>
    </citation>
    <scope>NUCLEOTIDE SEQUENCE [LARGE SCALE GENOMIC DNA]</scope>
    <source>
        <strain evidence="5">DSM 19315</strain>
    </source>
</reference>
<comment type="similarity">
    <text evidence="1">Belongs to the bacterial sugar transferase family.</text>
</comment>
<dbReference type="InterPro" id="IPR003362">
    <property type="entry name" value="Bact_transf"/>
</dbReference>
<feature type="transmembrane region" description="Helical" evidence="2">
    <location>
        <begin position="21"/>
        <end position="43"/>
    </location>
</feature>
<keyword evidence="4" id="KW-0808">Transferase</keyword>
<evidence type="ECO:0000313" key="5">
    <source>
        <dbReference type="Proteomes" id="UP000199642"/>
    </source>
</evidence>
<name>A0A1I2THF3_9BACT</name>
<evidence type="ECO:0000259" key="3">
    <source>
        <dbReference type="Pfam" id="PF02397"/>
    </source>
</evidence>
<keyword evidence="2" id="KW-1133">Transmembrane helix</keyword>
<keyword evidence="2" id="KW-0472">Membrane</keyword>
<sequence>MSLPNHSNKSLYRSFGKRLMDFFLSIILFGILSPLFLLLYFSLAIHFRGNPIFAQERPGKDGVIFRILKFKTMKDRRDPSGNLLPDIDRLTSFGKYIRKFSLDEIPQLLNVIKGDMSLIGPRPLLVEYLSLYSEDQSQRHLVKPGVTGWAQINGRNTISWEEKFIYDLWYIKHYDFFFDVKILLMTFFNVIRGKGVSQHGHVSMGKFTGSNSQKVR</sequence>
<dbReference type="RefSeq" id="WP_092791047.1">
    <property type="nucleotide sequence ID" value="NZ_JBHRVW010000002.1"/>
</dbReference>
<dbReference type="PANTHER" id="PTHR30576:SF8">
    <property type="entry name" value="UNDECAPRENYL-PHOSPHATE GALACTOSE PHOSPHOTRANSFERASE"/>
    <property type="match status" value="1"/>
</dbReference>
<dbReference type="EMBL" id="FOPC01000006">
    <property type="protein sequence ID" value="SFG64308.1"/>
    <property type="molecule type" value="Genomic_DNA"/>
</dbReference>
<feature type="domain" description="Bacterial sugar transferase" evidence="3">
    <location>
        <begin position="17"/>
        <end position="191"/>
    </location>
</feature>
<dbReference type="Pfam" id="PF02397">
    <property type="entry name" value="Bac_transf"/>
    <property type="match status" value="1"/>
</dbReference>
<evidence type="ECO:0000256" key="2">
    <source>
        <dbReference type="SAM" id="Phobius"/>
    </source>
</evidence>
<evidence type="ECO:0000313" key="4">
    <source>
        <dbReference type="EMBL" id="SFG64308.1"/>
    </source>
</evidence>
<dbReference type="PANTHER" id="PTHR30576">
    <property type="entry name" value="COLANIC BIOSYNTHESIS UDP-GLUCOSE LIPID CARRIER TRANSFERASE"/>
    <property type="match status" value="1"/>
</dbReference>
<keyword evidence="2" id="KW-0812">Transmembrane</keyword>
<dbReference type="GO" id="GO:0016780">
    <property type="term" value="F:phosphotransferase activity, for other substituted phosphate groups"/>
    <property type="evidence" value="ECO:0007669"/>
    <property type="project" value="TreeGrafter"/>
</dbReference>
<evidence type="ECO:0000256" key="1">
    <source>
        <dbReference type="ARBA" id="ARBA00006464"/>
    </source>
</evidence>
<dbReference type="STRING" id="435880.SAMN04487988_10632"/>
<proteinExistence type="inferred from homology"/>